<proteinExistence type="predicted"/>
<comment type="caution">
    <text evidence="1">The sequence shown here is derived from an EMBL/GenBank/DDBJ whole genome shotgun (WGS) entry which is preliminary data.</text>
</comment>
<organism evidence="1 2">
    <name type="scientific">Ecytonucleospora hepatopenaei</name>
    <dbReference type="NCBI Taxonomy" id="646526"/>
    <lineage>
        <taxon>Eukaryota</taxon>
        <taxon>Fungi</taxon>
        <taxon>Fungi incertae sedis</taxon>
        <taxon>Microsporidia</taxon>
        <taxon>Enterocytozoonidae</taxon>
        <taxon>Ecytonucleospora</taxon>
    </lineage>
</organism>
<accession>A0A1W0E2F7</accession>
<dbReference type="EMBL" id="MNPJ01000036">
    <property type="protein sequence ID" value="OQS53414.1"/>
    <property type="molecule type" value="Genomic_DNA"/>
</dbReference>
<dbReference type="Proteomes" id="UP000192758">
    <property type="component" value="Unassembled WGS sequence"/>
</dbReference>
<sequence length="59" mass="6913">MTYSLYMESIFYKGLIESIQKNGCPLDYFYILSKKPLGKKKILENIVSSEIPLIEDMLY</sequence>
<dbReference type="AlphaFoldDB" id="A0A1W0E2F7"/>
<keyword evidence="2" id="KW-1185">Reference proteome</keyword>
<gene>
    <name evidence="1" type="ORF">EHP00_2620</name>
</gene>
<evidence type="ECO:0000313" key="1">
    <source>
        <dbReference type="EMBL" id="OQS53414.1"/>
    </source>
</evidence>
<reference evidence="1 2" key="1">
    <citation type="journal article" date="2017" name="Environ. Microbiol.">
        <title>Decay of the glycolytic pathway and adaptation to intranuclear parasitism within Enterocytozoonidae microsporidia.</title>
        <authorList>
            <person name="Wiredu Boakye D."/>
            <person name="Jaroenlak P."/>
            <person name="Prachumwat A."/>
            <person name="Williams T.A."/>
            <person name="Bateman K.S."/>
            <person name="Itsathitphaisarn O."/>
            <person name="Sritunyalucksana K."/>
            <person name="Paszkiewicz K.H."/>
            <person name="Moore K.A."/>
            <person name="Stentiford G.D."/>
            <person name="Williams B.A."/>
        </authorList>
    </citation>
    <scope>NUCLEOTIDE SEQUENCE [LARGE SCALE GENOMIC DNA]</scope>
    <source>
        <strain evidence="1 2">TH1</strain>
    </source>
</reference>
<evidence type="ECO:0000313" key="2">
    <source>
        <dbReference type="Proteomes" id="UP000192758"/>
    </source>
</evidence>
<protein>
    <submittedName>
        <fullName evidence="1">Uncharacterized protein</fullName>
    </submittedName>
</protein>
<name>A0A1W0E2F7_9MICR</name>
<dbReference type="VEuPathDB" id="MicrosporidiaDB:EHP00_2620"/>
<dbReference type="OrthoDB" id="2200610at2759"/>